<dbReference type="AlphaFoldDB" id="A0A0F9HLT9"/>
<gene>
    <name evidence="1" type="ORF">LCGC14_1687740</name>
</gene>
<accession>A0A0F9HLT9</accession>
<comment type="caution">
    <text evidence="1">The sequence shown here is derived from an EMBL/GenBank/DDBJ whole genome shotgun (WGS) entry which is preliminary data.</text>
</comment>
<protein>
    <submittedName>
        <fullName evidence="1">Uncharacterized protein</fullName>
    </submittedName>
</protein>
<organism evidence="1">
    <name type="scientific">marine sediment metagenome</name>
    <dbReference type="NCBI Taxonomy" id="412755"/>
    <lineage>
        <taxon>unclassified sequences</taxon>
        <taxon>metagenomes</taxon>
        <taxon>ecological metagenomes</taxon>
    </lineage>
</organism>
<proteinExistence type="predicted"/>
<name>A0A0F9HLT9_9ZZZZ</name>
<evidence type="ECO:0000313" key="1">
    <source>
        <dbReference type="EMBL" id="KKM16246.1"/>
    </source>
</evidence>
<dbReference type="EMBL" id="LAZR01014715">
    <property type="protein sequence ID" value="KKM16246.1"/>
    <property type="molecule type" value="Genomic_DNA"/>
</dbReference>
<reference evidence="1" key="1">
    <citation type="journal article" date="2015" name="Nature">
        <title>Complex archaea that bridge the gap between prokaryotes and eukaryotes.</title>
        <authorList>
            <person name="Spang A."/>
            <person name="Saw J.H."/>
            <person name="Jorgensen S.L."/>
            <person name="Zaremba-Niedzwiedzka K."/>
            <person name="Martijn J."/>
            <person name="Lind A.E."/>
            <person name="van Eijk R."/>
            <person name="Schleper C."/>
            <person name="Guy L."/>
            <person name="Ettema T.J."/>
        </authorList>
    </citation>
    <scope>NUCLEOTIDE SEQUENCE</scope>
</reference>
<sequence>MAMNPALELMQEANTANVLSDRLTIEYILERLSKGFQSTNLNPSGTITMGMDTSALLFAPEISIFVSSPYLTLPTLSDLWDGRTQPFQYGTRHKGLFTIKSPCVSILASSSPEWLTKSVPTDAVGGGFTRRVNFVYARKQSKYIPWITTNNTGPIRNNLINDLKEISQMHGEFQFDNLAKPIFESIYMDSKSSEFDDQATALYKTTRWVHATKLAMSISASRSSNKVISKDDMEEGGDRIEAIIKDIPIVFRAVGESDMVVAADKVLTFIEIRGYASFNEIMTACWKDIQEGDLVKVLETFKTAGILRETTRANRVLYQVIKGATP</sequence>